<evidence type="ECO:0000313" key="2">
    <source>
        <dbReference type="EMBL" id="PSR94393.1"/>
    </source>
</evidence>
<evidence type="ECO:0000313" key="3">
    <source>
        <dbReference type="Proteomes" id="UP000241462"/>
    </source>
</evidence>
<keyword evidence="3" id="KW-1185">Reference proteome</keyword>
<gene>
    <name evidence="2" type="ORF">BD289DRAFT_139714</name>
</gene>
<reference evidence="2 3" key="1">
    <citation type="journal article" date="2018" name="Mycol. Prog.">
        <title>Coniella lustricola, a new species from submerged detritus.</title>
        <authorList>
            <person name="Raudabaugh D.B."/>
            <person name="Iturriaga T."/>
            <person name="Carver A."/>
            <person name="Mondo S."/>
            <person name="Pangilinan J."/>
            <person name="Lipzen A."/>
            <person name="He G."/>
            <person name="Amirebrahimi M."/>
            <person name="Grigoriev I.V."/>
            <person name="Miller A.N."/>
        </authorList>
    </citation>
    <scope>NUCLEOTIDE SEQUENCE [LARGE SCALE GENOMIC DNA]</scope>
    <source>
        <strain evidence="2 3">B22-T-1</strain>
    </source>
</reference>
<protein>
    <recommendedName>
        <fullName evidence="4">Secreted protein</fullName>
    </recommendedName>
</protein>
<dbReference type="Proteomes" id="UP000241462">
    <property type="component" value="Unassembled WGS sequence"/>
</dbReference>
<dbReference type="AlphaFoldDB" id="A0A2T3AF66"/>
<dbReference type="InParanoid" id="A0A2T3AF66"/>
<sequence>MPMRLRSGSLVCFVNAAYNLALAKLLARTSFPIPTTADGTVTINTSRPWCSCMVAQLGSAEARTSLLSDVDVATR</sequence>
<evidence type="ECO:0000256" key="1">
    <source>
        <dbReference type="SAM" id="SignalP"/>
    </source>
</evidence>
<organism evidence="2 3">
    <name type="scientific">Coniella lustricola</name>
    <dbReference type="NCBI Taxonomy" id="2025994"/>
    <lineage>
        <taxon>Eukaryota</taxon>
        <taxon>Fungi</taxon>
        <taxon>Dikarya</taxon>
        <taxon>Ascomycota</taxon>
        <taxon>Pezizomycotina</taxon>
        <taxon>Sordariomycetes</taxon>
        <taxon>Sordariomycetidae</taxon>
        <taxon>Diaporthales</taxon>
        <taxon>Schizoparmaceae</taxon>
        <taxon>Coniella</taxon>
    </lineage>
</organism>
<dbReference type="EMBL" id="KZ678398">
    <property type="protein sequence ID" value="PSR94393.1"/>
    <property type="molecule type" value="Genomic_DNA"/>
</dbReference>
<feature type="signal peptide" evidence="1">
    <location>
        <begin position="1"/>
        <end position="23"/>
    </location>
</feature>
<keyword evidence="1" id="KW-0732">Signal</keyword>
<proteinExistence type="predicted"/>
<evidence type="ECO:0008006" key="4">
    <source>
        <dbReference type="Google" id="ProtNLM"/>
    </source>
</evidence>
<feature type="chain" id="PRO_5015535678" description="Secreted protein" evidence="1">
    <location>
        <begin position="24"/>
        <end position="75"/>
    </location>
</feature>
<accession>A0A2T3AF66</accession>
<name>A0A2T3AF66_9PEZI</name>